<sequence>MQIAKLNSCLLVVLL</sequence>
<dbReference type="EMBL" id="GGEC01003480">
    <property type="protein sequence ID" value="MBW83963.1"/>
    <property type="molecule type" value="Transcribed_RNA"/>
</dbReference>
<name>A0A2P2IRW5_RHIMU</name>
<proteinExistence type="predicted"/>
<accession>A0A2P2IRW5</accession>
<protein>
    <submittedName>
        <fullName evidence="1">Uncharacterized protein</fullName>
    </submittedName>
</protein>
<reference evidence="1" key="1">
    <citation type="submission" date="2018-02" db="EMBL/GenBank/DDBJ databases">
        <title>Rhizophora mucronata_Transcriptome.</title>
        <authorList>
            <person name="Meera S.P."/>
            <person name="Sreeshan A."/>
            <person name="Augustine A."/>
        </authorList>
    </citation>
    <scope>NUCLEOTIDE SEQUENCE</scope>
    <source>
        <tissue evidence="1">Leaf</tissue>
    </source>
</reference>
<organism evidence="1">
    <name type="scientific">Rhizophora mucronata</name>
    <name type="common">Asiatic mangrove</name>
    <dbReference type="NCBI Taxonomy" id="61149"/>
    <lineage>
        <taxon>Eukaryota</taxon>
        <taxon>Viridiplantae</taxon>
        <taxon>Streptophyta</taxon>
        <taxon>Embryophyta</taxon>
        <taxon>Tracheophyta</taxon>
        <taxon>Spermatophyta</taxon>
        <taxon>Magnoliopsida</taxon>
        <taxon>eudicotyledons</taxon>
        <taxon>Gunneridae</taxon>
        <taxon>Pentapetalae</taxon>
        <taxon>rosids</taxon>
        <taxon>fabids</taxon>
        <taxon>Malpighiales</taxon>
        <taxon>Rhizophoraceae</taxon>
        <taxon>Rhizophora</taxon>
    </lineage>
</organism>
<evidence type="ECO:0000313" key="1">
    <source>
        <dbReference type="EMBL" id="MBW83963.1"/>
    </source>
</evidence>